<name>A0A2S1QU39_9FLAO</name>
<accession>A0A2S1QU39</accession>
<dbReference type="AlphaFoldDB" id="A0A2S1QU39"/>
<dbReference type="KEGG" id="falb:HYN59_01380"/>
<dbReference type="InterPro" id="IPR038352">
    <property type="entry name" value="Imelysin_sf"/>
</dbReference>
<dbReference type="Proteomes" id="UP000244929">
    <property type="component" value="Chromosome"/>
</dbReference>
<organism evidence="6 7">
    <name type="scientific">Flavobacterium album</name>
    <dbReference type="NCBI Taxonomy" id="2175091"/>
    <lineage>
        <taxon>Bacteria</taxon>
        <taxon>Pseudomonadati</taxon>
        <taxon>Bacteroidota</taxon>
        <taxon>Flavobacteriia</taxon>
        <taxon>Flavobacteriales</taxon>
        <taxon>Flavobacteriaceae</taxon>
        <taxon>Flavobacterium</taxon>
    </lineage>
</organism>
<dbReference type="Gene3D" id="1.20.1420.20">
    <property type="entry name" value="M75 peptidase, HXXE motif"/>
    <property type="match status" value="1"/>
</dbReference>
<feature type="chain" id="PRO_5015436329" description="Imelysin-like domain-containing protein" evidence="4">
    <location>
        <begin position="23"/>
        <end position="400"/>
    </location>
</feature>
<keyword evidence="2 4" id="KW-0732">Signal</keyword>
<keyword evidence="7" id="KW-1185">Reference proteome</keyword>
<dbReference type="InterPro" id="IPR018976">
    <property type="entry name" value="Imelysin-like"/>
</dbReference>
<evidence type="ECO:0000313" key="7">
    <source>
        <dbReference type="Proteomes" id="UP000244929"/>
    </source>
</evidence>
<dbReference type="OrthoDB" id="9764688at2"/>
<evidence type="ECO:0000259" key="5">
    <source>
        <dbReference type="Pfam" id="PF09375"/>
    </source>
</evidence>
<feature type="domain" description="Imelysin-like" evidence="5">
    <location>
        <begin position="86"/>
        <end position="383"/>
    </location>
</feature>
<dbReference type="GO" id="GO:0030313">
    <property type="term" value="C:cell envelope"/>
    <property type="evidence" value="ECO:0007669"/>
    <property type="project" value="UniProtKB-SubCell"/>
</dbReference>
<evidence type="ECO:0000256" key="2">
    <source>
        <dbReference type="ARBA" id="ARBA00022729"/>
    </source>
</evidence>
<protein>
    <recommendedName>
        <fullName evidence="5">Imelysin-like domain-containing protein</fullName>
    </recommendedName>
</protein>
<proteinExistence type="predicted"/>
<gene>
    <name evidence="6" type="ORF">HYN59_01380</name>
</gene>
<dbReference type="PROSITE" id="PS51257">
    <property type="entry name" value="PROKAR_LIPOPROTEIN"/>
    <property type="match status" value="1"/>
</dbReference>
<evidence type="ECO:0000313" key="6">
    <source>
        <dbReference type="EMBL" id="AWH83849.1"/>
    </source>
</evidence>
<dbReference type="Pfam" id="PF09375">
    <property type="entry name" value="Peptidase_M75"/>
    <property type="match status" value="1"/>
</dbReference>
<dbReference type="RefSeq" id="WP_108776559.1">
    <property type="nucleotide sequence ID" value="NZ_CP029186.1"/>
</dbReference>
<dbReference type="EMBL" id="CP029186">
    <property type="protein sequence ID" value="AWH83849.1"/>
    <property type="molecule type" value="Genomic_DNA"/>
</dbReference>
<sequence length="400" mass="43737">MKKINVLLLAAFLAAACSDSSSDVTNPANPNNPENPGDTENPGNPIVNKGEIVDNYLDVAERTYDGAYYSFLSLSSSLTSLHVYVDTREQQFANCQSQWRTAMGEYMKTLPIALSARDYAGSSATLQYIDVWPLNEDYTFSIFTGTSAYPQISEGTVKQWHQQGGQENVTRGYHSLEYLLWGADYTDPSLNLPGQATYLDFNSIGTESWAGRRGQLAVSVYSTLLKDMQFFWFGWEHESPIIYGDMVNAVIEQDNDVVIKNIFRGLVLATSELSQKHLQQPFVSGNDYTEHSKFSDNSLTDIKKALEGISNLYYGIVPLSETFPMEDGAGVDSLVRASDANLANEIAAAITAAGAAVNDIPAPFDNAIATQSPKVNVAIAKLESLKQKFIEGASAAGYTL</sequence>
<reference evidence="6 7" key="1">
    <citation type="submission" date="2018-04" db="EMBL/GenBank/DDBJ databases">
        <title>Genome sequencing of Flavobacterium sp. HYN0059.</title>
        <authorList>
            <person name="Yi H."/>
            <person name="Baek C."/>
        </authorList>
    </citation>
    <scope>NUCLEOTIDE SEQUENCE [LARGE SCALE GENOMIC DNA]</scope>
    <source>
        <strain evidence="6 7">HYN0059</strain>
    </source>
</reference>
<evidence type="ECO:0000256" key="4">
    <source>
        <dbReference type="SAM" id="SignalP"/>
    </source>
</evidence>
<feature type="signal peptide" evidence="4">
    <location>
        <begin position="1"/>
        <end position="22"/>
    </location>
</feature>
<comment type="subcellular location">
    <subcellularLocation>
        <location evidence="1">Cell envelope</location>
    </subcellularLocation>
</comment>
<feature type="region of interest" description="Disordered" evidence="3">
    <location>
        <begin position="20"/>
        <end position="45"/>
    </location>
</feature>
<evidence type="ECO:0000256" key="3">
    <source>
        <dbReference type="SAM" id="MobiDB-lite"/>
    </source>
</evidence>
<evidence type="ECO:0000256" key="1">
    <source>
        <dbReference type="ARBA" id="ARBA00004196"/>
    </source>
</evidence>
<feature type="compositionally biased region" description="Low complexity" evidence="3">
    <location>
        <begin position="26"/>
        <end position="36"/>
    </location>
</feature>